<evidence type="ECO:0000313" key="2">
    <source>
        <dbReference type="EMBL" id="KAF6788767.1"/>
    </source>
</evidence>
<gene>
    <name evidence="2" type="ORF">CSOJ01_14932</name>
</gene>
<evidence type="ECO:0000256" key="1">
    <source>
        <dbReference type="SAM" id="Phobius"/>
    </source>
</evidence>
<name>A0A8H6MJC4_9PEZI</name>
<keyword evidence="1" id="KW-0472">Membrane</keyword>
<reference evidence="2 3" key="1">
    <citation type="journal article" date="2020" name="Phytopathology">
        <title>Genome Sequence Resources of Colletotrichum truncatum, C. plurivorum, C. musicola, and C. sojae: Four Species Pathogenic to Soybean (Glycine max).</title>
        <authorList>
            <person name="Rogerio F."/>
            <person name="Boufleur T.R."/>
            <person name="Ciampi-Guillardi M."/>
            <person name="Sukno S.A."/>
            <person name="Thon M.R."/>
            <person name="Massola Junior N.S."/>
            <person name="Baroncelli R."/>
        </authorList>
    </citation>
    <scope>NUCLEOTIDE SEQUENCE [LARGE SCALE GENOMIC DNA]</scope>
    <source>
        <strain evidence="2 3">LFN0009</strain>
    </source>
</reference>
<keyword evidence="1" id="KW-0812">Transmembrane</keyword>
<evidence type="ECO:0000313" key="3">
    <source>
        <dbReference type="Proteomes" id="UP000652219"/>
    </source>
</evidence>
<keyword evidence="1" id="KW-1133">Transmembrane helix</keyword>
<protein>
    <submittedName>
        <fullName evidence="2">Uncharacterized protein</fullName>
    </submittedName>
</protein>
<organism evidence="2 3">
    <name type="scientific">Colletotrichum sojae</name>
    <dbReference type="NCBI Taxonomy" id="2175907"/>
    <lineage>
        <taxon>Eukaryota</taxon>
        <taxon>Fungi</taxon>
        <taxon>Dikarya</taxon>
        <taxon>Ascomycota</taxon>
        <taxon>Pezizomycotina</taxon>
        <taxon>Sordariomycetes</taxon>
        <taxon>Hypocreomycetidae</taxon>
        <taxon>Glomerellales</taxon>
        <taxon>Glomerellaceae</taxon>
        <taxon>Colletotrichum</taxon>
        <taxon>Colletotrichum orchidearum species complex</taxon>
    </lineage>
</organism>
<sequence length="179" mass="20552">MTTLCDRYDVSICWTSNLVEHLKITWIGNRGSIMIYEHVICLWNHLQYSPGCPIPAALLEEALDTRASGPDDFRYWRARINALLEEYDKPLSGARQLLLDPGGRNFLEFSTFWTALAVAVLTIFEIGFGTIGTAYAIKAYNLSYKQYVLSQKQYMLDLVEACVEREARERWPHICSEAF</sequence>
<dbReference type="EMBL" id="WIGN01000552">
    <property type="protein sequence ID" value="KAF6788767.1"/>
    <property type="molecule type" value="Genomic_DNA"/>
</dbReference>
<accession>A0A8H6MJC4</accession>
<dbReference type="Proteomes" id="UP000652219">
    <property type="component" value="Unassembled WGS sequence"/>
</dbReference>
<feature type="transmembrane region" description="Helical" evidence="1">
    <location>
        <begin position="112"/>
        <end position="137"/>
    </location>
</feature>
<dbReference type="AlphaFoldDB" id="A0A8H6MJC4"/>
<proteinExistence type="predicted"/>
<comment type="caution">
    <text evidence="2">The sequence shown here is derived from an EMBL/GenBank/DDBJ whole genome shotgun (WGS) entry which is preliminary data.</text>
</comment>
<keyword evidence="3" id="KW-1185">Reference proteome</keyword>